<evidence type="ECO:0000256" key="1">
    <source>
        <dbReference type="ARBA" id="ARBA00008725"/>
    </source>
</evidence>
<organism evidence="7 8">
    <name type="scientific">Dulcicalothrix desertica PCC 7102</name>
    <dbReference type="NCBI Taxonomy" id="232991"/>
    <lineage>
        <taxon>Bacteria</taxon>
        <taxon>Bacillati</taxon>
        <taxon>Cyanobacteriota</taxon>
        <taxon>Cyanophyceae</taxon>
        <taxon>Nostocales</taxon>
        <taxon>Calotrichaceae</taxon>
        <taxon>Dulcicalothrix</taxon>
    </lineage>
</organism>
<evidence type="ECO:0000256" key="3">
    <source>
        <dbReference type="ARBA" id="ARBA00022592"/>
    </source>
</evidence>
<dbReference type="InterPro" id="IPR024370">
    <property type="entry name" value="PBP_domain"/>
</dbReference>
<comment type="caution">
    <text evidence="7">The sequence shown here is derived from an EMBL/GenBank/DDBJ whole genome shotgun (WGS) entry which is preliminary data.</text>
</comment>
<keyword evidence="2 4" id="KW-0813">Transport</keyword>
<dbReference type="GO" id="GO:0042301">
    <property type="term" value="F:phosphate ion binding"/>
    <property type="evidence" value="ECO:0007669"/>
    <property type="project" value="InterPro"/>
</dbReference>
<comment type="similarity">
    <text evidence="1 4">Belongs to the PstS family.</text>
</comment>
<dbReference type="CDD" id="cd13565">
    <property type="entry name" value="PBP2_PstS"/>
    <property type="match status" value="1"/>
</dbReference>
<evidence type="ECO:0000256" key="5">
    <source>
        <dbReference type="SAM" id="SignalP"/>
    </source>
</evidence>
<evidence type="ECO:0000256" key="4">
    <source>
        <dbReference type="PIRNR" id="PIRNR002756"/>
    </source>
</evidence>
<dbReference type="SUPFAM" id="SSF53850">
    <property type="entry name" value="Periplasmic binding protein-like II"/>
    <property type="match status" value="1"/>
</dbReference>
<keyword evidence="3 4" id="KW-0592">Phosphate transport</keyword>
<dbReference type="EMBL" id="RSCL01000008">
    <property type="protein sequence ID" value="RUT05709.1"/>
    <property type="molecule type" value="Genomic_DNA"/>
</dbReference>
<keyword evidence="8" id="KW-1185">Reference proteome</keyword>
<dbReference type="GO" id="GO:0035435">
    <property type="term" value="P:phosphate ion transmembrane transport"/>
    <property type="evidence" value="ECO:0007669"/>
    <property type="project" value="InterPro"/>
</dbReference>
<evidence type="ECO:0000313" key="7">
    <source>
        <dbReference type="EMBL" id="RUT05709.1"/>
    </source>
</evidence>
<reference evidence="7" key="1">
    <citation type="submission" date="2018-12" db="EMBL/GenBank/DDBJ databases">
        <authorList>
            <person name="Will S."/>
            <person name="Neumann-Schaal M."/>
            <person name="Henke P."/>
        </authorList>
    </citation>
    <scope>NUCLEOTIDE SEQUENCE</scope>
    <source>
        <strain evidence="7">PCC 7102</strain>
    </source>
</reference>
<dbReference type="Gene3D" id="3.40.190.10">
    <property type="entry name" value="Periplasmic binding protein-like II"/>
    <property type="match status" value="2"/>
</dbReference>
<feature type="signal peptide" evidence="5">
    <location>
        <begin position="1"/>
        <end position="35"/>
    </location>
</feature>
<dbReference type="PANTHER" id="PTHR42996:SF1">
    <property type="entry name" value="PHOSPHATE-BINDING PROTEIN PSTS"/>
    <property type="match status" value="1"/>
</dbReference>
<dbReference type="Proteomes" id="UP000271624">
    <property type="component" value="Unassembled WGS sequence"/>
</dbReference>
<dbReference type="AlphaFoldDB" id="A0A433VI03"/>
<dbReference type="PIRSF" id="PIRSF002756">
    <property type="entry name" value="PstS"/>
    <property type="match status" value="1"/>
</dbReference>
<sequence>MKIYTTVFGRAITSSVVAAAVAVAPLFATVTQAQAQQTQTLNGAGATFPAPLYERYAREIRKKFPNLRINYQAIGSGGGIRQVIAGTVDFGGSDAAMTDADIAKVKNGVILVPTAGGAVAVVYNLPGVNNLKLSRKTLPAIFSGQIKNWNDPQIRADNPGVNLPGTPIKSVVRADSSGTTFIFTNHLSAINGYFRGRVGANTAPRWAGLTNVLKGKGNPGVANLVSRTQGSLGYVEFEYARANNIRMAQVQNKKGQFVAPSLAGANAALRTVSFPDNFRVFVGDPNDGYPIVGLTWLMIYKKYPNAAKATAIKQFVNWALTDGQKINDDLNYTSIPPAVVNRVLNVVNSTVK</sequence>
<feature type="domain" description="PBP" evidence="6">
    <location>
        <begin position="32"/>
        <end position="322"/>
    </location>
</feature>
<dbReference type="InterPro" id="IPR050962">
    <property type="entry name" value="Phosphate-bind_PstS"/>
</dbReference>
<protein>
    <recommendedName>
        <fullName evidence="4">Phosphate-binding protein</fullName>
    </recommendedName>
</protein>
<dbReference type="InterPro" id="IPR005673">
    <property type="entry name" value="ABC_phos-bd_PstS"/>
</dbReference>
<dbReference type="PANTHER" id="PTHR42996">
    <property type="entry name" value="PHOSPHATE-BINDING PROTEIN PSTS"/>
    <property type="match status" value="1"/>
</dbReference>
<dbReference type="OrthoDB" id="9790048at2"/>
<evidence type="ECO:0000313" key="8">
    <source>
        <dbReference type="Proteomes" id="UP000271624"/>
    </source>
</evidence>
<evidence type="ECO:0000256" key="2">
    <source>
        <dbReference type="ARBA" id="ARBA00022448"/>
    </source>
</evidence>
<dbReference type="NCBIfam" id="TIGR00975">
    <property type="entry name" value="3a0107s03"/>
    <property type="match status" value="1"/>
</dbReference>
<feature type="chain" id="PRO_5030092554" description="Phosphate-binding protein" evidence="5">
    <location>
        <begin position="36"/>
        <end position="352"/>
    </location>
</feature>
<dbReference type="Pfam" id="PF12849">
    <property type="entry name" value="PBP_like_2"/>
    <property type="match status" value="1"/>
</dbReference>
<accession>A0A433VI03</accession>
<proteinExistence type="inferred from homology"/>
<reference evidence="7" key="2">
    <citation type="journal article" date="2019" name="Genome Biol. Evol.">
        <title>Day and night: Metabolic profiles and evolutionary relationships of six axenic non-marine cyanobacteria.</title>
        <authorList>
            <person name="Will S.E."/>
            <person name="Henke P."/>
            <person name="Boedeker C."/>
            <person name="Huang S."/>
            <person name="Brinkmann H."/>
            <person name="Rohde M."/>
            <person name="Jarek M."/>
            <person name="Friedl T."/>
            <person name="Seufert S."/>
            <person name="Schumacher M."/>
            <person name="Overmann J."/>
            <person name="Neumann-Schaal M."/>
            <person name="Petersen J."/>
        </authorList>
    </citation>
    <scope>NUCLEOTIDE SEQUENCE [LARGE SCALE GENOMIC DNA]</scope>
    <source>
        <strain evidence="7">PCC 7102</strain>
    </source>
</reference>
<keyword evidence="5" id="KW-0732">Signal</keyword>
<gene>
    <name evidence="7" type="ORF">DSM106972_037160</name>
</gene>
<name>A0A433VI03_9CYAN</name>
<evidence type="ECO:0000259" key="6">
    <source>
        <dbReference type="Pfam" id="PF12849"/>
    </source>
</evidence>
<dbReference type="RefSeq" id="WP_127082160.1">
    <property type="nucleotide sequence ID" value="NZ_RSCL01000008.1"/>
</dbReference>
<dbReference type="GO" id="GO:0043190">
    <property type="term" value="C:ATP-binding cassette (ABC) transporter complex"/>
    <property type="evidence" value="ECO:0007669"/>
    <property type="project" value="InterPro"/>
</dbReference>